<organism evidence="3 4">
    <name type="scientific">Aspergillus bertholletiae</name>
    <dbReference type="NCBI Taxonomy" id="1226010"/>
    <lineage>
        <taxon>Eukaryota</taxon>
        <taxon>Fungi</taxon>
        <taxon>Dikarya</taxon>
        <taxon>Ascomycota</taxon>
        <taxon>Pezizomycotina</taxon>
        <taxon>Eurotiomycetes</taxon>
        <taxon>Eurotiomycetidae</taxon>
        <taxon>Eurotiales</taxon>
        <taxon>Aspergillaceae</taxon>
        <taxon>Aspergillus</taxon>
        <taxon>Aspergillus subgen. Circumdati</taxon>
    </lineage>
</organism>
<dbReference type="InterPro" id="IPR035994">
    <property type="entry name" value="Nucleoside_phosphorylase_sf"/>
</dbReference>
<dbReference type="EMBL" id="ML736212">
    <property type="protein sequence ID" value="KAE8378190.1"/>
    <property type="molecule type" value="Genomic_DNA"/>
</dbReference>
<reference evidence="3 4" key="1">
    <citation type="submission" date="2019-04" db="EMBL/GenBank/DDBJ databases">
        <title>Friends and foes A comparative genomics studyof 23 Aspergillus species from section Flavi.</title>
        <authorList>
            <consortium name="DOE Joint Genome Institute"/>
            <person name="Kjaerbolling I."/>
            <person name="Vesth T."/>
            <person name="Frisvad J.C."/>
            <person name="Nybo J.L."/>
            <person name="Theobald S."/>
            <person name="Kildgaard S."/>
            <person name="Isbrandt T."/>
            <person name="Kuo A."/>
            <person name="Sato A."/>
            <person name="Lyhne E.K."/>
            <person name="Kogle M.E."/>
            <person name="Wiebenga A."/>
            <person name="Kun R.S."/>
            <person name="Lubbers R.J."/>
            <person name="Makela M.R."/>
            <person name="Barry K."/>
            <person name="Chovatia M."/>
            <person name="Clum A."/>
            <person name="Daum C."/>
            <person name="Haridas S."/>
            <person name="He G."/>
            <person name="LaButti K."/>
            <person name="Lipzen A."/>
            <person name="Mondo S."/>
            <person name="Riley R."/>
            <person name="Salamov A."/>
            <person name="Simmons B.A."/>
            <person name="Magnuson J.K."/>
            <person name="Henrissat B."/>
            <person name="Mortensen U.H."/>
            <person name="Larsen T.O."/>
            <person name="Devries R.P."/>
            <person name="Grigoriev I.V."/>
            <person name="Machida M."/>
            <person name="Baker S.E."/>
            <person name="Andersen M.R."/>
        </authorList>
    </citation>
    <scope>NUCLEOTIDE SEQUENCE [LARGE SCALE GENOMIC DNA]</scope>
    <source>
        <strain evidence="3 4">IBT 29228</strain>
    </source>
</reference>
<evidence type="ECO:0000313" key="3">
    <source>
        <dbReference type="EMBL" id="KAE8378190.1"/>
    </source>
</evidence>
<dbReference type="InterPro" id="IPR053137">
    <property type="entry name" value="NLR-like"/>
</dbReference>
<gene>
    <name evidence="3" type="ORF">BDV26DRAFT_292537</name>
</gene>
<dbReference type="PANTHER" id="PTHR46082:SF6">
    <property type="entry name" value="AAA+ ATPASE DOMAIN-CONTAINING PROTEIN-RELATED"/>
    <property type="match status" value="1"/>
</dbReference>
<proteinExistence type="predicted"/>
<feature type="domain" description="DUF7580" evidence="2">
    <location>
        <begin position="212"/>
        <end position="540"/>
    </location>
</feature>
<name>A0A5N7B8Y0_9EURO</name>
<keyword evidence="4" id="KW-1185">Reference proteome</keyword>
<dbReference type="PANTHER" id="PTHR46082">
    <property type="entry name" value="ATP/GTP-BINDING PROTEIN-RELATED"/>
    <property type="match status" value="1"/>
</dbReference>
<evidence type="ECO:0000259" key="1">
    <source>
        <dbReference type="Pfam" id="PF01048"/>
    </source>
</evidence>
<dbReference type="GO" id="GO:0003824">
    <property type="term" value="F:catalytic activity"/>
    <property type="evidence" value="ECO:0007669"/>
    <property type="project" value="InterPro"/>
</dbReference>
<dbReference type="Proteomes" id="UP000326198">
    <property type="component" value="Unassembled WGS sequence"/>
</dbReference>
<dbReference type="Pfam" id="PF24476">
    <property type="entry name" value="DUF7580"/>
    <property type="match status" value="1"/>
</dbReference>
<dbReference type="GO" id="GO:0009116">
    <property type="term" value="P:nucleoside metabolic process"/>
    <property type="evidence" value="ECO:0007669"/>
    <property type="project" value="InterPro"/>
</dbReference>
<evidence type="ECO:0000259" key="2">
    <source>
        <dbReference type="Pfam" id="PF24476"/>
    </source>
</evidence>
<accession>A0A5N7B8Y0</accession>
<protein>
    <submittedName>
        <fullName evidence="3">Uncharacterized protein</fullName>
    </submittedName>
</protein>
<feature type="domain" description="Nucleoside phosphorylase" evidence="1">
    <location>
        <begin position="591"/>
        <end position="709"/>
    </location>
</feature>
<dbReference type="InterPro" id="IPR056002">
    <property type="entry name" value="DUF7580"/>
</dbReference>
<sequence length="934" mass="103868">MLPTVLPGWSSLQTLRSRLSGRLARFSRSDDSASESSSQTLQNKRAFFETDLRYLFITVSMVATIPNYDVHRFERCAQDLLSALNDIVNVDLVEALTALKTAARSTDGFAEEGANLHDLVPLAERYPDLSRLLSLLEASPAHFSLATDQGSSLFILPAGQAGDAVMTSLAEIKDLVSRVLYDANKQPTSLTPPLPTDDDSCTMLGQAAGHQLTAPHRYASSIVNSLFKDIRQRNCGKPHEIKLKVSDEWQTSAREVPLDMFFSCCLDPMAWHEAKCGPIQAAIDEARVDGICAAIQRARDQRRSIHLFVYKDGLFDISDTMPTTPLSAAHYTIETLQQLLDQKALTRITPGDYRSGLVEEKLSSREKAVLALGLARCFLEFFDADVDLASHSWKPEYVFFLRPIQGCGRDRILYISLKPIGTDSAGTKPTQSVGAIGPGHPALLSFAKLLLEIENGEKIPMEIYPQSRANLPTWGEMCDIVERVERDGGGNYLRAVEGCLYLHRALRELQKKAADLPLSECLRKTIYDQIVCNLEVHVNPQNVKRKRQDSVSDLPILKKLSFSPPTPNSNVRLVKTPTARQHHPTNRDDFEIAIVCALPLEFDAVSALIDEIWDEDYGRTWGDPNIYTNGRIGKFNVVLLLLSSVGKVSAATASTNLRSSYPRLSLVLVTGICGGVPFPGAGEEILLGDVIISRHIVQYDLGRQYPEGFETKDTVEDRFGRAPPNIRRLLTMLQTIHARERAEELTANYLLDIQQIVGRKPRGIRYEYPGASQDVVFDSRYQHKRRHSHSVSLKSPKKKMCGDTDSDSLPCEEAGCDFKNVKPRERIKQKQVLEMQGHTKEAQAPSIFVGTIGSADTVIKSAKERDRIASLHNLIAFEMEGAGLWDETPCIIVKSVCDYADCHKNKRWQNFAAATAASATKALLDFYPQRDASR</sequence>
<evidence type="ECO:0000313" key="4">
    <source>
        <dbReference type="Proteomes" id="UP000326198"/>
    </source>
</evidence>
<dbReference type="AlphaFoldDB" id="A0A5N7B8Y0"/>
<dbReference type="Pfam" id="PF01048">
    <property type="entry name" value="PNP_UDP_1"/>
    <property type="match status" value="1"/>
</dbReference>
<dbReference type="InterPro" id="IPR000845">
    <property type="entry name" value="Nucleoside_phosphorylase_d"/>
</dbReference>
<dbReference type="OrthoDB" id="1658288at2759"/>
<dbReference type="Gene3D" id="3.40.50.1580">
    <property type="entry name" value="Nucleoside phosphorylase domain"/>
    <property type="match status" value="1"/>
</dbReference>
<dbReference type="SUPFAM" id="SSF53167">
    <property type="entry name" value="Purine and uridine phosphorylases"/>
    <property type="match status" value="1"/>
</dbReference>